<dbReference type="PANTHER" id="PTHR35369:SF2">
    <property type="entry name" value="BLR3025 PROTEIN"/>
    <property type="match status" value="1"/>
</dbReference>
<dbReference type="Pfam" id="PF00817">
    <property type="entry name" value="IMS"/>
    <property type="match status" value="1"/>
</dbReference>
<dbReference type="RefSeq" id="WP_353295122.1">
    <property type="nucleotide sequence ID" value="NZ_BAABWH010000005.1"/>
</dbReference>
<gene>
    <name evidence="3" type="ORF">NBRC116585_21020</name>
</gene>
<dbReference type="InterPro" id="IPR043502">
    <property type="entry name" value="DNA/RNA_pol_sf"/>
</dbReference>
<evidence type="ECO:0000259" key="2">
    <source>
        <dbReference type="Pfam" id="PF00817"/>
    </source>
</evidence>
<accession>A0ABQ0A0U0</accession>
<dbReference type="Proteomes" id="UP001481413">
    <property type="component" value="Unassembled WGS sequence"/>
</dbReference>
<feature type="domain" description="UmuC" evidence="2">
    <location>
        <begin position="22"/>
        <end position="143"/>
    </location>
</feature>
<evidence type="ECO:0000256" key="1">
    <source>
        <dbReference type="ARBA" id="ARBA00022763"/>
    </source>
</evidence>
<proteinExistence type="predicted"/>
<organism evidence="3 4">
    <name type="scientific">Thalassolituus maritimus</name>
    <dbReference type="NCBI Taxonomy" id="484498"/>
    <lineage>
        <taxon>Bacteria</taxon>
        <taxon>Pseudomonadati</taxon>
        <taxon>Pseudomonadota</taxon>
        <taxon>Gammaproteobacteria</taxon>
        <taxon>Oceanospirillales</taxon>
        <taxon>Oceanospirillaceae</taxon>
        <taxon>Thalassolituus</taxon>
    </lineage>
</organism>
<comment type="caution">
    <text evidence="3">The sequence shown here is derived from an EMBL/GenBank/DDBJ whole genome shotgun (WGS) entry which is preliminary data.</text>
</comment>
<protein>
    <submittedName>
        <fullName evidence="3">DNA polymerase Y family protein</fullName>
    </submittedName>
</protein>
<name>A0ABQ0A0U0_9GAMM</name>
<dbReference type="EMBL" id="BAABWH010000005">
    <property type="protein sequence ID" value="GAA6145984.1"/>
    <property type="molecule type" value="Genomic_DNA"/>
</dbReference>
<dbReference type="InterPro" id="IPR050356">
    <property type="entry name" value="SulA_CellDiv_inhibitor"/>
</dbReference>
<evidence type="ECO:0000313" key="4">
    <source>
        <dbReference type="Proteomes" id="UP001481413"/>
    </source>
</evidence>
<dbReference type="PANTHER" id="PTHR35369">
    <property type="entry name" value="BLR3025 PROTEIN-RELATED"/>
    <property type="match status" value="1"/>
</dbReference>
<reference evidence="3 4" key="1">
    <citation type="submission" date="2024-04" db="EMBL/GenBank/DDBJ databases">
        <title>Draft genome sequence of Thalassolituus maritimus NBRC 116585.</title>
        <authorList>
            <person name="Miyakawa T."/>
            <person name="Kusuya Y."/>
            <person name="Miura T."/>
        </authorList>
    </citation>
    <scope>NUCLEOTIDE SEQUENCE [LARGE SCALE GENOMIC DNA]</scope>
    <source>
        <strain evidence="3 4">5NW40-0001</strain>
    </source>
</reference>
<sequence>MAAWVYLYFPDMYLHSILSGNDVPTVVVTADSQRVLQVSNLAQQQGIQVDMPLSNALFLSPELCCHTLDPEYAMQLLQQRALWAYRYSAQVFTDPPHGVWLEAGSMLRLFGGLTAFVETIQKSCQVHAWPLQLGMGQTPLAARWMALADVNVMTLDHEPQKEALNKLPLSELHLEDKQLLALQRLGLRTLGELLALPLAEVGRRICPALMKQLRDLHGSQVPPASLFKPALTFSDRALFNHDVEHHNGLLFPLTRLLNSLCGFLHHHQLSVRWLALRLLHREPPETRWLFEFASHEHRYDELLQLCRYQLEKQSLRAPVTELQLSVTQFTPREHAQIRCLDTQARKQGSGTLINRLQAKLSTQQISVLRGTGDARPEYAWQAIAADQSSSDAHWNRADRAGDWPLWLLPMPQPWHPPKNIVKGPLRISGGWWDTSHIRRDYYQVLHDAQLIWVFRDDQKQWFLHGYFS</sequence>
<keyword evidence="4" id="KW-1185">Reference proteome</keyword>
<dbReference type="CDD" id="cd03468">
    <property type="entry name" value="PolY_like"/>
    <property type="match status" value="1"/>
</dbReference>
<keyword evidence="1" id="KW-0227">DNA damage</keyword>
<dbReference type="InterPro" id="IPR001126">
    <property type="entry name" value="UmuC"/>
</dbReference>
<evidence type="ECO:0000313" key="3">
    <source>
        <dbReference type="EMBL" id="GAA6145984.1"/>
    </source>
</evidence>
<dbReference type="SUPFAM" id="SSF56672">
    <property type="entry name" value="DNA/RNA polymerases"/>
    <property type="match status" value="1"/>
</dbReference>